<reference evidence="1" key="1">
    <citation type="submission" date="2016-10" db="EMBL/GenBank/DDBJ databases">
        <title>Sequence of Gallionella enrichment culture.</title>
        <authorList>
            <person name="Poehlein A."/>
            <person name="Muehling M."/>
            <person name="Daniel R."/>
        </authorList>
    </citation>
    <scope>NUCLEOTIDE SEQUENCE</scope>
</reference>
<protein>
    <submittedName>
        <fullName evidence="1">Uncharacterized protein</fullName>
    </submittedName>
</protein>
<comment type="caution">
    <text evidence="1">The sequence shown here is derived from an EMBL/GenBank/DDBJ whole genome shotgun (WGS) entry which is preliminary data.</text>
</comment>
<proteinExistence type="predicted"/>
<dbReference type="EMBL" id="MLJW01003162">
    <property type="protein sequence ID" value="OIQ72701.1"/>
    <property type="molecule type" value="Genomic_DNA"/>
</dbReference>
<accession>A0A1J5Q9P0</accession>
<sequence length="73" mass="8416">MLFLRKSLRIAFIALLPIIATAQTTGTQITFGDKKQDYPFLSRELTAREHRHDMPPLRASPTFARFSVLTVRR</sequence>
<gene>
    <name evidence="1" type="ORF">GALL_456710</name>
</gene>
<name>A0A1J5Q9P0_9ZZZZ</name>
<dbReference type="AlphaFoldDB" id="A0A1J5Q9P0"/>
<evidence type="ECO:0000313" key="1">
    <source>
        <dbReference type="EMBL" id="OIQ72701.1"/>
    </source>
</evidence>
<organism evidence="1">
    <name type="scientific">mine drainage metagenome</name>
    <dbReference type="NCBI Taxonomy" id="410659"/>
    <lineage>
        <taxon>unclassified sequences</taxon>
        <taxon>metagenomes</taxon>
        <taxon>ecological metagenomes</taxon>
    </lineage>
</organism>